<dbReference type="InterPro" id="IPR039621">
    <property type="entry name" value="BG1-like"/>
</dbReference>
<evidence type="ECO:0000256" key="6">
    <source>
        <dbReference type="ARBA" id="ARBA00023136"/>
    </source>
</evidence>
<comment type="similarity">
    <text evidence="3">Belongs to the BIG GRAIN 1 (BG1) plant protein family.</text>
</comment>
<keyword evidence="4" id="KW-0813">Transport</keyword>
<dbReference type="Proteomes" id="UP001346149">
    <property type="component" value="Unassembled WGS sequence"/>
</dbReference>
<evidence type="ECO:0000256" key="3">
    <source>
        <dbReference type="ARBA" id="ARBA00010067"/>
    </source>
</evidence>
<evidence type="ECO:0000313" key="8">
    <source>
        <dbReference type="EMBL" id="KAK4785328.1"/>
    </source>
</evidence>
<keyword evidence="7" id="KW-0927">Auxin signaling pathway</keyword>
<dbReference type="PANTHER" id="PTHR33541:SF28">
    <property type="entry name" value="PROTEIN BIG GRAIN 1-LIKE A"/>
    <property type="match status" value="1"/>
</dbReference>
<sequence>MQTYPSFSSTILDRIYRSIDDEADALLNEPMSHQHGSKCIIDKSSRFDQELHVLEILRACQVGDEKKVEAEAESKHNGLKQDASSFTVPPLAVRPKPMRDRGVSAYRLENSIKPEKIINDRRQRVPSLLERWMTTPLLIHACGHRCIFCNSMVEAQAQAQARAHQDYDISTVIKSKQKASKVYEYLTKVTLPVSPGGRLTNFINSIFATAGKAKKQVRRPATTMLGRKATSAACSFSRSLCLRGNTPLPTSTGQKRIVRFSPSFMSIVGEDLEPCGHNKCLIGLPNCQSILTPVTTQSNCNTGRSLLRRMMEDDALVHARPYNVVATDQKPPRVENVERDYYPNQKLCRCRSSGWESHPAIGRCCVTPYDDDDASSCSSSDLFELDQMEEVQAFEANWVGRNLTIANGLKKV</sequence>
<evidence type="ECO:0000256" key="2">
    <source>
        <dbReference type="ARBA" id="ARBA00004236"/>
    </source>
</evidence>
<evidence type="ECO:0000313" key="9">
    <source>
        <dbReference type="Proteomes" id="UP001346149"/>
    </source>
</evidence>
<dbReference type="GO" id="GO:0009734">
    <property type="term" value="P:auxin-activated signaling pathway"/>
    <property type="evidence" value="ECO:0007669"/>
    <property type="project" value="UniProtKB-KW"/>
</dbReference>
<keyword evidence="6" id="KW-0472">Membrane</keyword>
<dbReference type="GO" id="GO:0005886">
    <property type="term" value="C:plasma membrane"/>
    <property type="evidence" value="ECO:0007669"/>
    <property type="project" value="UniProtKB-SubCell"/>
</dbReference>
<keyword evidence="5" id="KW-1003">Cell membrane</keyword>
<dbReference type="AlphaFoldDB" id="A0AAN7R4C4"/>
<organism evidence="8 9">
    <name type="scientific">Trapa natans</name>
    <name type="common">Water chestnut</name>
    <dbReference type="NCBI Taxonomy" id="22666"/>
    <lineage>
        <taxon>Eukaryota</taxon>
        <taxon>Viridiplantae</taxon>
        <taxon>Streptophyta</taxon>
        <taxon>Embryophyta</taxon>
        <taxon>Tracheophyta</taxon>
        <taxon>Spermatophyta</taxon>
        <taxon>Magnoliopsida</taxon>
        <taxon>eudicotyledons</taxon>
        <taxon>Gunneridae</taxon>
        <taxon>Pentapetalae</taxon>
        <taxon>rosids</taxon>
        <taxon>malvids</taxon>
        <taxon>Myrtales</taxon>
        <taxon>Lythraceae</taxon>
        <taxon>Trapa</taxon>
    </lineage>
</organism>
<name>A0AAN7R4C4_TRANT</name>
<evidence type="ECO:0000256" key="1">
    <source>
        <dbReference type="ARBA" id="ARBA00002281"/>
    </source>
</evidence>
<comment type="subcellular location">
    <subcellularLocation>
        <location evidence="2">Cell membrane</location>
    </subcellularLocation>
</comment>
<comment type="function">
    <text evidence="1">Involved in auxin transport. Regulator of the auxin signaling pathway.</text>
</comment>
<comment type="caution">
    <text evidence="8">The sequence shown here is derived from an EMBL/GenBank/DDBJ whole genome shotgun (WGS) entry which is preliminary data.</text>
</comment>
<keyword evidence="9" id="KW-1185">Reference proteome</keyword>
<reference evidence="8 9" key="1">
    <citation type="journal article" date="2023" name="Hortic Res">
        <title>Pangenome of water caltrop reveals structural variations and asymmetric subgenome divergence after allopolyploidization.</title>
        <authorList>
            <person name="Zhang X."/>
            <person name="Chen Y."/>
            <person name="Wang L."/>
            <person name="Yuan Y."/>
            <person name="Fang M."/>
            <person name="Shi L."/>
            <person name="Lu R."/>
            <person name="Comes H.P."/>
            <person name="Ma Y."/>
            <person name="Chen Y."/>
            <person name="Huang G."/>
            <person name="Zhou Y."/>
            <person name="Zheng Z."/>
            <person name="Qiu Y."/>
        </authorList>
    </citation>
    <scope>NUCLEOTIDE SEQUENCE [LARGE SCALE GENOMIC DNA]</scope>
    <source>
        <strain evidence="8">F231</strain>
    </source>
</reference>
<accession>A0AAN7R4C4</accession>
<proteinExistence type="inferred from homology"/>
<protein>
    <submittedName>
        <fullName evidence="8">Uncharacterized protein</fullName>
    </submittedName>
</protein>
<evidence type="ECO:0000256" key="7">
    <source>
        <dbReference type="ARBA" id="ARBA00023294"/>
    </source>
</evidence>
<gene>
    <name evidence="8" type="ORF">SAY86_002017</name>
</gene>
<evidence type="ECO:0000256" key="5">
    <source>
        <dbReference type="ARBA" id="ARBA00022475"/>
    </source>
</evidence>
<dbReference type="EMBL" id="JAXQNO010000013">
    <property type="protein sequence ID" value="KAK4785328.1"/>
    <property type="molecule type" value="Genomic_DNA"/>
</dbReference>
<dbReference type="PANTHER" id="PTHR33541">
    <property type="entry name" value="PROTEIN BIG GRAIN 1-LIKE A-RELATED"/>
    <property type="match status" value="1"/>
</dbReference>
<evidence type="ECO:0000256" key="4">
    <source>
        <dbReference type="ARBA" id="ARBA00022448"/>
    </source>
</evidence>